<protein>
    <submittedName>
        <fullName evidence="1">Uncharacterized protein</fullName>
    </submittedName>
</protein>
<reference evidence="1 2" key="1">
    <citation type="submission" date="2015-03" db="EMBL/GenBank/DDBJ databases">
        <title>Comparative genomics of Pseudomonas insights into diversity of traits involved in vanlence and defense.</title>
        <authorList>
            <person name="Qin Y."/>
        </authorList>
    </citation>
    <scope>NUCLEOTIDE SEQUENCE [LARGE SCALE GENOMIC DNA]</scope>
    <source>
        <strain evidence="1 2">C8</strain>
    </source>
</reference>
<evidence type="ECO:0000313" key="2">
    <source>
        <dbReference type="Proteomes" id="UP000033588"/>
    </source>
</evidence>
<dbReference type="Proteomes" id="UP000033588">
    <property type="component" value="Unassembled WGS sequence"/>
</dbReference>
<organism evidence="1 2">
    <name type="scientific">Pseudomonas fluorescens</name>
    <dbReference type="NCBI Taxonomy" id="294"/>
    <lineage>
        <taxon>Bacteria</taxon>
        <taxon>Pseudomonadati</taxon>
        <taxon>Pseudomonadota</taxon>
        <taxon>Gammaproteobacteria</taxon>
        <taxon>Pseudomonadales</taxon>
        <taxon>Pseudomonadaceae</taxon>
        <taxon>Pseudomonas</taxon>
    </lineage>
</organism>
<accession>A0A0F4SZK7</accession>
<gene>
    <name evidence="1" type="ORF">VC35_26495</name>
</gene>
<sequence length="88" mass="9367">MQFGQSLADHFLGKAGTFAALTGNAGSHTDFLVAAASFIDRIADLTVGDASAEANIHKEGPSLIVTQLRWILMLTRMIVKVVSGHFLP</sequence>
<dbReference type="EMBL" id="LACC01000045">
    <property type="protein sequence ID" value="KJZ37309.1"/>
    <property type="molecule type" value="Genomic_DNA"/>
</dbReference>
<name>A0A0F4SZK7_PSEFL</name>
<comment type="caution">
    <text evidence="1">The sequence shown here is derived from an EMBL/GenBank/DDBJ whole genome shotgun (WGS) entry which is preliminary data.</text>
</comment>
<dbReference type="AlphaFoldDB" id="A0A0F4SZK7"/>
<proteinExistence type="predicted"/>
<evidence type="ECO:0000313" key="1">
    <source>
        <dbReference type="EMBL" id="KJZ37309.1"/>
    </source>
</evidence>